<organism evidence="1 2">
    <name type="scientific">Gnathostoma spinigerum</name>
    <dbReference type="NCBI Taxonomy" id="75299"/>
    <lineage>
        <taxon>Eukaryota</taxon>
        <taxon>Metazoa</taxon>
        <taxon>Ecdysozoa</taxon>
        <taxon>Nematoda</taxon>
        <taxon>Chromadorea</taxon>
        <taxon>Rhabditida</taxon>
        <taxon>Spirurina</taxon>
        <taxon>Gnathostomatomorpha</taxon>
        <taxon>Gnathostomatoidea</taxon>
        <taxon>Gnathostomatidae</taxon>
        <taxon>Gnathostoma</taxon>
    </lineage>
</organism>
<dbReference type="EMBL" id="JBGFUD010003952">
    <property type="protein sequence ID" value="MFH4979206.1"/>
    <property type="molecule type" value="Genomic_DNA"/>
</dbReference>
<name>A0ABD6EHK5_9BILA</name>
<proteinExistence type="predicted"/>
<accession>A0ABD6EHK5</accession>
<dbReference type="InterPro" id="IPR014848">
    <property type="entry name" value="Rgp1"/>
</dbReference>
<dbReference type="PANTHER" id="PTHR12507">
    <property type="entry name" value="REDUCED GROWTH PHENOTYPE 1 RGP1, YEAST -RELATED"/>
    <property type="match status" value="1"/>
</dbReference>
<evidence type="ECO:0000313" key="2">
    <source>
        <dbReference type="Proteomes" id="UP001608902"/>
    </source>
</evidence>
<dbReference type="Pfam" id="PF08737">
    <property type="entry name" value="Rgp1"/>
    <property type="match status" value="2"/>
</dbReference>
<keyword evidence="2" id="KW-1185">Reference proteome</keyword>
<dbReference type="Proteomes" id="UP001608902">
    <property type="component" value="Unassembled WGS sequence"/>
</dbReference>
<reference evidence="1 2" key="1">
    <citation type="submission" date="2024-08" db="EMBL/GenBank/DDBJ databases">
        <title>Gnathostoma spinigerum genome.</title>
        <authorList>
            <person name="Gonzalez-Bertolin B."/>
            <person name="Monzon S."/>
            <person name="Zaballos A."/>
            <person name="Jimenez P."/>
            <person name="Dekumyoy P."/>
            <person name="Varona S."/>
            <person name="Cuesta I."/>
            <person name="Sumanam S."/>
            <person name="Adisakwattana P."/>
            <person name="Gasser R.B."/>
            <person name="Hernandez-Gonzalez A."/>
            <person name="Young N.D."/>
            <person name="Perteguer M.J."/>
        </authorList>
    </citation>
    <scope>NUCLEOTIDE SEQUENCE [LARGE SCALE GENOMIC DNA]</scope>
    <source>
        <strain evidence="1">AL3</strain>
        <tissue evidence="1">Liver</tissue>
    </source>
</reference>
<sequence length="366" mass="40643">MPLEVVAQLDRESAVYLAGEPIHCTVLIANIGSEEEDPLAWCSVQLQCDRIIGAGGHEHVSKKSSTSECPRTESTSILRSASTVFSCLPVVLFCDLQLKPGEKRKFTCVQQLPFDGIPPSFKGYLVKYIYKLTIGVQHVRSPIKLFHIPLRVIQADIGLSLPSRVSLENPFIANRKVGPSVIDLTREAVDCLTAPQKSIVYSMTNSKGRVAKFTLYKKAFKLGEDVIGRFDFRECPVSCLQFTVSVQSVELTVNDEPPRSFATTHMTEHAVCAFWTEAFVKVHIPLSATPTFYTDSVHVKWRLHFEFVTCENVLNTISTEDGLCQAPKDIDIETMAWDLDIKVLPCSPFNAALTSPFSPNFASIIV</sequence>
<evidence type="ECO:0000313" key="1">
    <source>
        <dbReference type="EMBL" id="MFH4979206.1"/>
    </source>
</evidence>
<gene>
    <name evidence="1" type="ORF">AB6A40_005915</name>
</gene>
<comment type="caution">
    <text evidence="1">The sequence shown here is derived from an EMBL/GenBank/DDBJ whole genome shotgun (WGS) entry which is preliminary data.</text>
</comment>
<protein>
    <submittedName>
        <fullName evidence="1">Uncharacterized protein</fullName>
    </submittedName>
</protein>
<dbReference type="AlphaFoldDB" id="A0ABD6EHK5"/>